<dbReference type="InterPro" id="IPR011055">
    <property type="entry name" value="Dup_hybrid_motif"/>
</dbReference>
<dbReference type="SUPFAM" id="SSF51261">
    <property type="entry name" value="Duplicated hybrid motif"/>
    <property type="match status" value="1"/>
</dbReference>
<dbReference type="Gene3D" id="2.70.70.10">
    <property type="entry name" value="Glucose Permease (Domain IIA)"/>
    <property type="match status" value="1"/>
</dbReference>
<dbReference type="AlphaFoldDB" id="A1R4V9"/>
<evidence type="ECO:0000313" key="3">
    <source>
        <dbReference type="EMBL" id="ABM09810.1"/>
    </source>
</evidence>
<dbReference type="HOGENOM" id="CLU_464362_0_0_11"/>
<evidence type="ECO:0000256" key="1">
    <source>
        <dbReference type="SAM" id="SignalP"/>
    </source>
</evidence>
<organism evidence="3 4">
    <name type="scientific">Paenarthrobacter aurescens (strain TC1)</name>
    <dbReference type="NCBI Taxonomy" id="290340"/>
    <lineage>
        <taxon>Bacteria</taxon>
        <taxon>Bacillati</taxon>
        <taxon>Actinomycetota</taxon>
        <taxon>Actinomycetes</taxon>
        <taxon>Micrococcales</taxon>
        <taxon>Micrococcaceae</taxon>
        <taxon>Paenarthrobacter</taxon>
    </lineage>
</organism>
<proteinExistence type="predicted"/>
<dbReference type="CDD" id="cd12797">
    <property type="entry name" value="M23_peptidase"/>
    <property type="match status" value="1"/>
</dbReference>
<dbReference type="KEGG" id="aau:AAur_1502"/>
<accession>A1R4V9</accession>
<name>A1R4V9_PAEAT</name>
<gene>
    <name evidence="3" type="ordered locus">AAur_1502</name>
</gene>
<reference evidence="3 4" key="1">
    <citation type="journal article" date="2006" name="PLoS Genet.">
        <title>Secrets of soil survival revealed by the genome sequence of Arthrobacter aurescens TC1.</title>
        <authorList>
            <person name="Mongodin E.F."/>
            <person name="Shapir N."/>
            <person name="Daugherty S.C."/>
            <person name="DeBoy R.T."/>
            <person name="Emerson J.B."/>
            <person name="Shvartzbeyn A."/>
            <person name="Radune D."/>
            <person name="Vamathevan J."/>
            <person name="Riggs F."/>
            <person name="Grinberg V."/>
            <person name="Khouri H."/>
            <person name="Wackett L.P."/>
            <person name="Nelson K.E."/>
            <person name="Sadowsky M.J."/>
        </authorList>
    </citation>
    <scope>NUCLEOTIDE SEQUENCE [LARGE SCALE GENOMIC DNA]</scope>
    <source>
        <strain evidence="3 4">TC1</strain>
    </source>
</reference>
<dbReference type="Proteomes" id="UP000000637">
    <property type="component" value="Chromosome"/>
</dbReference>
<dbReference type="InterPro" id="IPR050570">
    <property type="entry name" value="Cell_wall_metabolism_enzyme"/>
</dbReference>
<dbReference type="STRING" id="290340.AAur_1502"/>
<evidence type="ECO:0000313" key="4">
    <source>
        <dbReference type="Proteomes" id="UP000000637"/>
    </source>
</evidence>
<sequence length="587" mass="62502">MSGLKLIVSTILTLVVAGGTSSAAPAPEARWSWPLSPKPSILRTFDPPDKPWLSGHRGVDLGPTPDGGPVTAPSDGVVTFAGVVVDRPVLTIEQGDGLKSSFEPVASELKPGNAVRRGQVIGTIEPGHCVGATCLHWGVRRGEDYVNPLGFVTDMRPSVLLPLSRVPAAAANVLDDGRNSGDRPAGYQRVDFVRAFVGVDGFGVRKDLGHPIVRNDAVATQDASSQGNTFAHAGRRERLGQGRLLVLGRSCVFELGQAHHHSQGGHGVAENLNQLVLHQLERCQGPPELLTLHGVAARDIEGCHLKPDRLPCDGQAGHLEDLVGIAEAVPVGQLEEVWNHHVVQGDVRVLHRAQRDLVLNLAGRVTGQLGVHQERLDLVVGYILGVDDYPVGESGIADPALGAVEDPVVTVAHCGGPRPTCNIGATQGLGQAERTDLLQGVDVRQPSVLLLLGRERLDGTREESIVDTHERRNGSICPGYLRVEHTGEQVRVPLATNGADQVQFPELGNEVHGELASVPAIHSDGLDLTRKKLPDLGEAVLLFPCQHLLKGVEVAVGIRKVGGVECSVGHIRSFRGGHLRPRQVRSD</sequence>
<dbReference type="Pfam" id="PF01551">
    <property type="entry name" value="Peptidase_M23"/>
    <property type="match status" value="1"/>
</dbReference>
<feature type="chain" id="PRO_5002636493" evidence="1">
    <location>
        <begin position="24"/>
        <end position="587"/>
    </location>
</feature>
<dbReference type="InterPro" id="IPR016047">
    <property type="entry name" value="M23ase_b-sheet_dom"/>
</dbReference>
<protein>
    <submittedName>
        <fullName evidence="3">M23 peptidase domain protein</fullName>
    </submittedName>
</protein>
<keyword evidence="1" id="KW-0732">Signal</keyword>
<dbReference type="EMBL" id="CP000474">
    <property type="protein sequence ID" value="ABM09810.1"/>
    <property type="molecule type" value="Genomic_DNA"/>
</dbReference>
<dbReference type="eggNOG" id="COG0739">
    <property type="taxonomic scope" value="Bacteria"/>
</dbReference>
<keyword evidence="4" id="KW-1185">Reference proteome</keyword>
<dbReference type="PANTHER" id="PTHR21666">
    <property type="entry name" value="PEPTIDASE-RELATED"/>
    <property type="match status" value="1"/>
</dbReference>
<feature type="domain" description="M23ase beta-sheet core" evidence="2">
    <location>
        <begin position="55"/>
        <end position="148"/>
    </location>
</feature>
<dbReference type="GO" id="GO:0004222">
    <property type="term" value="F:metalloendopeptidase activity"/>
    <property type="evidence" value="ECO:0007669"/>
    <property type="project" value="TreeGrafter"/>
</dbReference>
<dbReference type="PANTHER" id="PTHR21666:SF270">
    <property type="entry name" value="MUREIN HYDROLASE ACTIVATOR ENVC"/>
    <property type="match status" value="1"/>
</dbReference>
<feature type="signal peptide" evidence="1">
    <location>
        <begin position="1"/>
        <end position="23"/>
    </location>
</feature>
<evidence type="ECO:0000259" key="2">
    <source>
        <dbReference type="Pfam" id="PF01551"/>
    </source>
</evidence>